<accession>A0AB34QZ39</accession>
<proteinExistence type="predicted"/>
<organism evidence="1 2">
    <name type="scientific">Bacillus pumilus</name>
    <name type="common">Bacillus mesentericus</name>
    <dbReference type="NCBI Taxonomy" id="1408"/>
    <lineage>
        <taxon>Bacteria</taxon>
        <taxon>Bacillati</taxon>
        <taxon>Bacillota</taxon>
        <taxon>Bacilli</taxon>
        <taxon>Bacillales</taxon>
        <taxon>Bacillaceae</taxon>
        <taxon>Bacillus</taxon>
    </lineage>
</organism>
<dbReference type="Proteomes" id="UP000031978">
    <property type="component" value="Unassembled WGS sequence"/>
</dbReference>
<evidence type="ECO:0000313" key="2">
    <source>
        <dbReference type="Proteomes" id="UP000031978"/>
    </source>
</evidence>
<dbReference type="EMBL" id="JXCL01000014">
    <property type="protein sequence ID" value="KIL19902.1"/>
    <property type="molecule type" value="Genomic_DNA"/>
</dbReference>
<evidence type="ECO:0000313" key="1">
    <source>
        <dbReference type="EMBL" id="KIL19902.1"/>
    </source>
</evidence>
<name>A0AB34QZ39_BACPU</name>
<comment type="caution">
    <text evidence="1">The sequence shown here is derived from an EMBL/GenBank/DDBJ whole genome shotgun (WGS) entry which is preliminary data.</text>
</comment>
<dbReference type="AlphaFoldDB" id="A0AB34QZ39"/>
<sequence length="54" mass="5974">MIVAGGIVSCLPQFSLKTLRNVLCKEENITASQSFDYFSSDKFRLTCILSLDIG</sequence>
<reference evidence="1 2" key="1">
    <citation type="submission" date="2014-12" db="EMBL/GenBank/DDBJ databases">
        <title>Draft Genome Sequences of Five Spore-Forming Food Isolates of Bacillus pumilus.</title>
        <authorList>
            <person name="de Jong A."/>
            <person name="van Heel A.J."/>
            <person name="Montalban-Lopez M."/>
            <person name="Krawczyk A.O."/>
            <person name="Berendsen E.M."/>
            <person name="Wells-Bennik M."/>
            <person name="Kuipers O.P."/>
        </authorList>
    </citation>
    <scope>NUCLEOTIDE SEQUENCE [LARGE SCALE GENOMIC DNA]</scope>
    <source>
        <strain evidence="1 2">B4127</strain>
    </source>
</reference>
<protein>
    <submittedName>
        <fullName evidence="1">Uncharacterized protein</fullName>
    </submittedName>
</protein>
<gene>
    <name evidence="1" type="ORF">B4127_3766</name>
</gene>